<name>A0A0A9BA23_ARUDO</name>
<protein>
    <submittedName>
        <fullName evidence="1">Uncharacterized protein</fullName>
    </submittedName>
</protein>
<reference evidence="1" key="2">
    <citation type="journal article" date="2015" name="Data Brief">
        <title>Shoot transcriptome of the giant reed, Arundo donax.</title>
        <authorList>
            <person name="Barrero R.A."/>
            <person name="Guerrero F.D."/>
            <person name="Moolhuijzen P."/>
            <person name="Goolsby J.A."/>
            <person name="Tidwell J."/>
            <person name="Bellgard S.E."/>
            <person name="Bellgard M.I."/>
        </authorList>
    </citation>
    <scope>NUCLEOTIDE SEQUENCE</scope>
    <source>
        <tissue evidence="1">Shoot tissue taken approximately 20 cm above the soil surface</tissue>
    </source>
</reference>
<sequence>MCTPSCSYCCVSHHFGCLTLQRSTSTTTFLVMSSVLRASCCASLACCTGVSGGSR</sequence>
<accession>A0A0A9BA23</accession>
<evidence type="ECO:0000313" key="1">
    <source>
        <dbReference type="EMBL" id="JAD60161.1"/>
    </source>
</evidence>
<dbReference type="EMBL" id="GBRH01237734">
    <property type="protein sequence ID" value="JAD60161.1"/>
    <property type="molecule type" value="Transcribed_RNA"/>
</dbReference>
<dbReference type="AlphaFoldDB" id="A0A0A9BA23"/>
<reference evidence="1" key="1">
    <citation type="submission" date="2014-09" db="EMBL/GenBank/DDBJ databases">
        <authorList>
            <person name="Magalhaes I.L.F."/>
            <person name="Oliveira U."/>
            <person name="Santos F.R."/>
            <person name="Vidigal T.H.D.A."/>
            <person name="Brescovit A.D."/>
            <person name="Santos A.J."/>
        </authorList>
    </citation>
    <scope>NUCLEOTIDE SEQUENCE</scope>
    <source>
        <tissue evidence="1">Shoot tissue taken approximately 20 cm above the soil surface</tissue>
    </source>
</reference>
<organism evidence="1">
    <name type="scientific">Arundo donax</name>
    <name type="common">Giant reed</name>
    <name type="synonym">Donax arundinaceus</name>
    <dbReference type="NCBI Taxonomy" id="35708"/>
    <lineage>
        <taxon>Eukaryota</taxon>
        <taxon>Viridiplantae</taxon>
        <taxon>Streptophyta</taxon>
        <taxon>Embryophyta</taxon>
        <taxon>Tracheophyta</taxon>
        <taxon>Spermatophyta</taxon>
        <taxon>Magnoliopsida</taxon>
        <taxon>Liliopsida</taxon>
        <taxon>Poales</taxon>
        <taxon>Poaceae</taxon>
        <taxon>PACMAD clade</taxon>
        <taxon>Arundinoideae</taxon>
        <taxon>Arundineae</taxon>
        <taxon>Arundo</taxon>
    </lineage>
</organism>
<proteinExistence type="predicted"/>